<reference evidence="2" key="1">
    <citation type="submission" date="2023-10" db="EMBL/GenBank/DDBJ databases">
        <authorList>
            <person name="Chen Y."/>
            <person name="Shah S."/>
            <person name="Dougan E. K."/>
            <person name="Thang M."/>
            <person name="Chan C."/>
        </authorList>
    </citation>
    <scope>NUCLEOTIDE SEQUENCE [LARGE SCALE GENOMIC DNA]</scope>
</reference>
<evidence type="ECO:0000313" key="2">
    <source>
        <dbReference type="EMBL" id="CAK0795673.1"/>
    </source>
</evidence>
<gene>
    <name evidence="2" type="ORF">PCOR1329_LOCUS5272</name>
</gene>
<keyword evidence="3" id="KW-1185">Reference proteome</keyword>
<evidence type="ECO:0000313" key="3">
    <source>
        <dbReference type="Proteomes" id="UP001189429"/>
    </source>
</evidence>
<dbReference type="EMBL" id="CAUYUJ010001386">
    <property type="protein sequence ID" value="CAK0795673.1"/>
    <property type="molecule type" value="Genomic_DNA"/>
</dbReference>
<feature type="compositionally biased region" description="Basic and acidic residues" evidence="1">
    <location>
        <begin position="117"/>
        <end position="132"/>
    </location>
</feature>
<organism evidence="2 3">
    <name type="scientific">Prorocentrum cordatum</name>
    <dbReference type="NCBI Taxonomy" id="2364126"/>
    <lineage>
        <taxon>Eukaryota</taxon>
        <taxon>Sar</taxon>
        <taxon>Alveolata</taxon>
        <taxon>Dinophyceae</taxon>
        <taxon>Prorocentrales</taxon>
        <taxon>Prorocentraceae</taxon>
        <taxon>Prorocentrum</taxon>
    </lineage>
</organism>
<name>A0ABN9PTE4_9DINO</name>
<accession>A0ABN9PTE4</accession>
<feature type="non-terminal residue" evidence="2">
    <location>
        <position position="296"/>
    </location>
</feature>
<feature type="region of interest" description="Disordered" evidence="1">
    <location>
        <begin position="259"/>
        <end position="296"/>
    </location>
</feature>
<feature type="region of interest" description="Disordered" evidence="1">
    <location>
        <begin position="100"/>
        <end position="176"/>
    </location>
</feature>
<evidence type="ECO:0000256" key="1">
    <source>
        <dbReference type="SAM" id="MobiDB-lite"/>
    </source>
</evidence>
<protein>
    <submittedName>
        <fullName evidence="2">Uncharacterized protein</fullName>
    </submittedName>
</protein>
<comment type="caution">
    <text evidence="2">The sequence shown here is derived from an EMBL/GenBank/DDBJ whole genome shotgun (WGS) entry which is preliminary data.</text>
</comment>
<feature type="compositionally biased region" description="Acidic residues" evidence="1">
    <location>
        <begin position="142"/>
        <end position="151"/>
    </location>
</feature>
<feature type="non-terminal residue" evidence="2">
    <location>
        <position position="1"/>
    </location>
</feature>
<sequence length="296" mass="32114">AIRPPGQLGRPARCWHKAAPARRSMGRLEGSEAASRSLLPRCRRELQVASRKQQGGLSPPALALGCCRGGAQSESLRNEVHRFTAGPDLQLLTRCRSEETKDGFADVPPTGPGLEDGSVRSHRVDSGEEGKDSSFLTTTTEEPAEFFDCDDAATPASTPDAVTSDSARSHPDAAAAQDTRAMWQMLHQFLARADGPPEKPEPAPCGLRRSSSVPTSCQVLQDPHRQASDISALLARGWERPEEVRRLRHELRRLQQRLGAAADHRWGITPGRGAPDLSPVQDRSARGGPRWGSPPR</sequence>
<feature type="compositionally biased region" description="Low complexity" evidence="1">
    <location>
        <begin position="152"/>
        <end position="161"/>
    </location>
</feature>
<dbReference type="Proteomes" id="UP001189429">
    <property type="component" value="Unassembled WGS sequence"/>
</dbReference>
<proteinExistence type="predicted"/>